<dbReference type="AlphaFoldDB" id="A0A1J5IZ76"/>
<reference evidence="2 3" key="1">
    <citation type="journal article" date="2016" name="Environ. Microbiol.">
        <title>Genomic resolution of a cold subsurface aquifer community provides metabolic insights for novel microbes adapted to high CO concentrations.</title>
        <authorList>
            <person name="Probst A.J."/>
            <person name="Castelle C.J."/>
            <person name="Singh A."/>
            <person name="Brown C.T."/>
            <person name="Anantharaman K."/>
            <person name="Sharon I."/>
            <person name="Hug L.A."/>
            <person name="Burstein D."/>
            <person name="Emerson J.B."/>
            <person name="Thomas B.C."/>
            <person name="Banfield J.F."/>
        </authorList>
    </citation>
    <scope>NUCLEOTIDE SEQUENCE [LARGE SCALE GENOMIC DNA]</scope>
    <source>
        <strain evidence="2">CG2_30_54_11</strain>
    </source>
</reference>
<evidence type="ECO:0000256" key="1">
    <source>
        <dbReference type="SAM" id="Phobius"/>
    </source>
</evidence>
<keyword evidence="1" id="KW-0812">Transmembrane</keyword>
<evidence type="ECO:0000313" key="2">
    <source>
        <dbReference type="EMBL" id="OIP97590.1"/>
    </source>
</evidence>
<keyword evidence="1" id="KW-0472">Membrane</keyword>
<feature type="transmembrane region" description="Helical" evidence="1">
    <location>
        <begin position="12"/>
        <end position="34"/>
    </location>
</feature>
<gene>
    <name evidence="2" type="ORF">AUK40_02810</name>
</gene>
<comment type="caution">
    <text evidence="2">The sequence shown here is derived from an EMBL/GenBank/DDBJ whole genome shotgun (WGS) entry which is preliminary data.</text>
</comment>
<organism evidence="2 3">
    <name type="scientific">Candidatus Wirthbacteria bacterium CG2_30_54_11</name>
    <dbReference type="NCBI Taxonomy" id="1817892"/>
    <lineage>
        <taxon>Bacteria</taxon>
        <taxon>Candidatus Wirthbacteria</taxon>
    </lineage>
</organism>
<dbReference type="STRING" id="1817892.AUK40_02810"/>
<dbReference type="Proteomes" id="UP000183245">
    <property type="component" value="Unassembled WGS sequence"/>
</dbReference>
<protein>
    <submittedName>
        <fullName evidence="2">Uncharacterized protein</fullName>
    </submittedName>
</protein>
<feature type="transmembrane region" description="Helical" evidence="1">
    <location>
        <begin position="54"/>
        <end position="74"/>
    </location>
</feature>
<proteinExistence type="predicted"/>
<accession>A0A1J5IZ76</accession>
<evidence type="ECO:0000313" key="3">
    <source>
        <dbReference type="Proteomes" id="UP000183245"/>
    </source>
</evidence>
<keyword evidence="1" id="KW-1133">Transmembrane helix</keyword>
<sequence length="135" mass="15037">MIKYLFKRIFSDLPTYLVGVVFLSVSMMAVVLYPQPCPSDLFGDSLASGGAFDLWKVVFLGLFLLAVLLVFFSFDAQRRDERRVFMESGMPGRTVTWLRAAELMLYLVPPILISIAAVVLLSSQTADTCVWTGSI</sequence>
<dbReference type="EMBL" id="MNZT01000051">
    <property type="protein sequence ID" value="OIP97590.1"/>
    <property type="molecule type" value="Genomic_DNA"/>
</dbReference>
<name>A0A1J5IZ76_9BACT</name>
<feature type="transmembrane region" description="Helical" evidence="1">
    <location>
        <begin position="103"/>
        <end position="122"/>
    </location>
</feature>